<organism evidence="1 2">
    <name type="scientific">Smallanthus sonchifolius</name>
    <dbReference type="NCBI Taxonomy" id="185202"/>
    <lineage>
        <taxon>Eukaryota</taxon>
        <taxon>Viridiplantae</taxon>
        <taxon>Streptophyta</taxon>
        <taxon>Embryophyta</taxon>
        <taxon>Tracheophyta</taxon>
        <taxon>Spermatophyta</taxon>
        <taxon>Magnoliopsida</taxon>
        <taxon>eudicotyledons</taxon>
        <taxon>Gunneridae</taxon>
        <taxon>Pentapetalae</taxon>
        <taxon>asterids</taxon>
        <taxon>campanulids</taxon>
        <taxon>Asterales</taxon>
        <taxon>Asteraceae</taxon>
        <taxon>Asteroideae</taxon>
        <taxon>Heliantheae alliance</taxon>
        <taxon>Millerieae</taxon>
        <taxon>Smallanthus</taxon>
    </lineage>
</organism>
<name>A0ACB9I5L2_9ASTR</name>
<gene>
    <name evidence="1" type="ORF">L1987_31684</name>
</gene>
<evidence type="ECO:0000313" key="2">
    <source>
        <dbReference type="Proteomes" id="UP001056120"/>
    </source>
</evidence>
<comment type="caution">
    <text evidence="1">The sequence shown here is derived from an EMBL/GenBank/DDBJ whole genome shotgun (WGS) entry which is preliminary data.</text>
</comment>
<protein>
    <submittedName>
        <fullName evidence="1">Uncharacterized protein</fullName>
    </submittedName>
</protein>
<accession>A0ACB9I5L2</accession>
<reference evidence="2" key="1">
    <citation type="journal article" date="2022" name="Mol. Ecol. Resour.">
        <title>The genomes of chicory, endive, great burdock and yacon provide insights into Asteraceae palaeo-polyploidization history and plant inulin production.</title>
        <authorList>
            <person name="Fan W."/>
            <person name="Wang S."/>
            <person name="Wang H."/>
            <person name="Wang A."/>
            <person name="Jiang F."/>
            <person name="Liu H."/>
            <person name="Zhao H."/>
            <person name="Xu D."/>
            <person name="Zhang Y."/>
        </authorList>
    </citation>
    <scope>NUCLEOTIDE SEQUENCE [LARGE SCALE GENOMIC DNA]</scope>
    <source>
        <strain evidence="2">cv. Yunnan</strain>
    </source>
</reference>
<evidence type="ECO:0000313" key="1">
    <source>
        <dbReference type="EMBL" id="KAI3803528.1"/>
    </source>
</evidence>
<dbReference type="Proteomes" id="UP001056120">
    <property type="component" value="Linkage Group LG10"/>
</dbReference>
<keyword evidence="2" id="KW-1185">Reference proteome</keyword>
<reference evidence="1 2" key="2">
    <citation type="journal article" date="2022" name="Mol. Ecol. Resour.">
        <title>The genomes of chicory, endive, great burdock and yacon provide insights into Asteraceae paleo-polyploidization history and plant inulin production.</title>
        <authorList>
            <person name="Fan W."/>
            <person name="Wang S."/>
            <person name="Wang H."/>
            <person name="Wang A."/>
            <person name="Jiang F."/>
            <person name="Liu H."/>
            <person name="Zhao H."/>
            <person name="Xu D."/>
            <person name="Zhang Y."/>
        </authorList>
    </citation>
    <scope>NUCLEOTIDE SEQUENCE [LARGE SCALE GENOMIC DNA]</scope>
    <source>
        <strain evidence="2">cv. Yunnan</strain>
        <tissue evidence="1">Leaves</tissue>
    </source>
</reference>
<sequence length="177" mass="19820">MSDGLLSKFMDTSEFNFDYKQSGLWSPPIPPPKFFLNAPARFICSVDEMLKNLHSIRETKITRFKRFLSCCFDVDSSSFQLFSHFISVVVNLCFGGRCPRGLAEFVISAPLTPLLKPDNGIRPIAVDAIRRRLVSKVAMRGVGKEMAKYLCDFQFGVGVPNGAEVVLHSANRSKHPM</sequence>
<proteinExistence type="predicted"/>
<dbReference type="EMBL" id="CM042027">
    <property type="protein sequence ID" value="KAI3803528.1"/>
    <property type="molecule type" value="Genomic_DNA"/>
</dbReference>